<feature type="transmembrane region" description="Helical" evidence="1">
    <location>
        <begin position="368"/>
        <end position="386"/>
    </location>
</feature>
<reference evidence="4 5" key="1">
    <citation type="submission" date="2017-10" db="EMBL/GenBank/DDBJ databases">
        <title>Massilia psychrophilum sp. nov., a novel purple-pigmented bacterium isolated from Tianshan glacier, Xinjiang Municipality, China.</title>
        <authorList>
            <person name="Wang H."/>
        </authorList>
    </citation>
    <scope>NUCLEOTIDE SEQUENCE [LARGE SCALE GENOMIC DNA]</scope>
    <source>
        <strain evidence="4 5">JCM 30074</strain>
    </source>
</reference>
<name>A0A2G8TEA5_9BURK</name>
<dbReference type="RefSeq" id="WP_099788910.1">
    <property type="nucleotide sequence ID" value="NZ_JBHLYV010000022.1"/>
</dbReference>
<protein>
    <submittedName>
        <fullName evidence="4">Uncharacterized protein</fullName>
    </submittedName>
</protein>
<dbReference type="OrthoDB" id="9767863at2"/>
<keyword evidence="1" id="KW-1133">Transmembrane helix</keyword>
<feature type="transmembrane region" description="Helical" evidence="1">
    <location>
        <begin position="337"/>
        <end position="356"/>
    </location>
</feature>
<dbReference type="Proteomes" id="UP000230390">
    <property type="component" value="Unassembled WGS sequence"/>
</dbReference>
<feature type="transmembrane region" description="Helical" evidence="1">
    <location>
        <begin position="406"/>
        <end position="424"/>
    </location>
</feature>
<dbReference type="EMBL" id="PDOC01000007">
    <property type="protein sequence ID" value="PIL44396.1"/>
    <property type="molecule type" value="Genomic_DNA"/>
</dbReference>
<accession>A0A2G8TEA5</accession>
<feature type="domain" description="Glycosyltransferase RgtA/B/C/D-like" evidence="2">
    <location>
        <begin position="68"/>
        <end position="203"/>
    </location>
</feature>
<feature type="transmembrane region" description="Helical" evidence="1">
    <location>
        <begin position="83"/>
        <end position="104"/>
    </location>
</feature>
<feature type="domain" description="DUF7024" evidence="3">
    <location>
        <begin position="574"/>
        <end position="688"/>
    </location>
</feature>
<proteinExistence type="predicted"/>
<evidence type="ECO:0000259" key="3">
    <source>
        <dbReference type="Pfam" id="PF22895"/>
    </source>
</evidence>
<keyword evidence="5" id="KW-1185">Reference proteome</keyword>
<feature type="transmembrane region" description="Helical" evidence="1">
    <location>
        <begin position="110"/>
        <end position="129"/>
    </location>
</feature>
<feature type="transmembrane region" description="Helical" evidence="1">
    <location>
        <begin position="431"/>
        <end position="454"/>
    </location>
</feature>
<feature type="transmembrane region" description="Helical" evidence="1">
    <location>
        <begin position="304"/>
        <end position="325"/>
    </location>
</feature>
<keyword evidence="1" id="KW-0812">Transmembrane</keyword>
<feature type="transmembrane region" description="Helical" evidence="1">
    <location>
        <begin position="206"/>
        <end position="229"/>
    </location>
</feature>
<organism evidence="4 5">
    <name type="scientific">Massilia eurypsychrophila</name>
    <dbReference type="NCBI Taxonomy" id="1485217"/>
    <lineage>
        <taxon>Bacteria</taxon>
        <taxon>Pseudomonadati</taxon>
        <taxon>Pseudomonadota</taxon>
        <taxon>Betaproteobacteria</taxon>
        <taxon>Burkholderiales</taxon>
        <taxon>Oxalobacteraceae</taxon>
        <taxon>Telluria group</taxon>
        <taxon>Massilia</taxon>
    </lineage>
</organism>
<feature type="transmembrane region" description="Helical" evidence="1">
    <location>
        <begin position="167"/>
        <end position="194"/>
    </location>
</feature>
<dbReference type="AlphaFoldDB" id="A0A2G8TEA5"/>
<evidence type="ECO:0000259" key="2">
    <source>
        <dbReference type="Pfam" id="PF13231"/>
    </source>
</evidence>
<dbReference type="Pfam" id="PF13231">
    <property type="entry name" value="PMT_2"/>
    <property type="match status" value="1"/>
</dbReference>
<evidence type="ECO:0000256" key="1">
    <source>
        <dbReference type="SAM" id="Phobius"/>
    </source>
</evidence>
<comment type="caution">
    <text evidence="4">The sequence shown here is derived from an EMBL/GenBank/DDBJ whole genome shotgun (WGS) entry which is preliminary data.</text>
</comment>
<evidence type="ECO:0000313" key="4">
    <source>
        <dbReference type="EMBL" id="PIL44396.1"/>
    </source>
</evidence>
<feature type="transmembrane region" description="Helical" evidence="1">
    <location>
        <begin position="12"/>
        <end position="31"/>
    </location>
</feature>
<keyword evidence="1" id="KW-0472">Membrane</keyword>
<evidence type="ECO:0000313" key="5">
    <source>
        <dbReference type="Proteomes" id="UP000230390"/>
    </source>
</evidence>
<gene>
    <name evidence="4" type="ORF">CR105_13080</name>
</gene>
<dbReference type="Pfam" id="PF22895">
    <property type="entry name" value="DUF7024"/>
    <property type="match status" value="1"/>
</dbReference>
<sequence>MTPTPLSTKLRQHAWELALFGAMLLTMFYLLQRNLDLSPALFADEWYYSKYSRLTPLGEAIVPSYLYLWLFRSTNACGDQFLDCARVLNALFYVAAAPFVYLVARRLAGRPLALAIALTALLAPLNMYTAFFMPEAMYFFGFALLSWVALNHAHWRSTRYGLTTGALLGVMSLVKVHGLFLLPALLLFIVFTRWNKAGRAGWIGEAVQAAVLAVLAMVAVRLGLGYVLAGEPALALVGNFYGSSANNAVHRSALTLLNPAFINARGHLMALAVLYVLPLAMLLHRLPWRPSQLKFDGELGTLRVYLLLMMGTAFAMTVAYTASLAGPGSIEGVRLHMRYYSFAFPLLLVLAVAPLRQPVDHTRPRFRWLIGVLLAAVLLLALVKLPNYTLNMVDGPDIASISLLEWPGQVLVALNLLILALWVARKKLALHLYLFIAVPIGLAAGAVGSTHYLAQLVNPFPADKAGQFAHKYVPQAEHKYITVAGTNVADLMRTQFHIDDKDAGVLELPDPRQPIEQYQIPLRNKWLLVVGDHALPAGIEPVVRTADFALVRLPPVGRTIGVTDLVRPIGDALIERIDGLSASESLGRWSDGKQVVIHFRENLPKRFNFAVKAQAFGPNVGAPFILRAGSAELTFKLSSAPQEISLPVDSDGTLRMLTIVVPHPVAPKDIGPSTDGRTLGLAIREIAIGERQ</sequence>
<dbReference type="InterPro" id="IPR054288">
    <property type="entry name" value="DUF7024"/>
</dbReference>
<dbReference type="InterPro" id="IPR038731">
    <property type="entry name" value="RgtA/B/C-like"/>
</dbReference>
<feature type="transmembrane region" description="Helical" evidence="1">
    <location>
        <begin position="264"/>
        <end position="283"/>
    </location>
</feature>